<dbReference type="GO" id="GO:0003677">
    <property type="term" value="F:DNA binding"/>
    <property type="evidence" value="ECO:0007669"/>
    <property type="project" value="UniProtKB-KW"/>
</dbReference>
<proteinExistence type="predicted"/>
<dbReference type="SMART" id="SM00347">
    <property type="entry name" value="HTH_MARR"/>
    <property type="match status" value="1"/>
</dbReference>
<keyword evidence="6" id="KW-1185">Reference proteome</keyword>
<evidence type="ECO:0000256" key="3">
    <source>
        <dbReference type="ARBA" id="ARBA00023163"/>
    </source>
</evidence>
<evidence type="ECO:0000256" key="1">
    <source>
        <dbReference type="ARBA" id="ARBA00023015"/>
    </source>
</evidence>
<keyword evidence="3" id="KW-0804">Transcription</keyword>
<dbReference type="InterPro" id="IPR000835">
    <property type="entry name" value="HTH_MarR-typ"/>
</dbReference>
<keyword evidence="2" id="KW-0238">DNA-binding</keyword>
<keyword evidence="1" id="KW-0805">Transcription regulation</keyword>
<dbReference type="RefSeq" id="WP_007060413.1">
    <property type="nucleotide sequence ID" value="NZ_CP011803.1"/>
</dbReference>
<evidence type="ECO:0000256" key="2">
    <source>
        <dbReference type="ARBA" id="ARBA00023125"/>
    </source>
</evidence>
<gene>
    <name evidence="5" type="ORF">CcarbDRAFT_1528</name>
</gene>
<dbReference type="InterPro" id="IPR036390">
    <property type="entry name" value="WH_DNA-bd_sf"/>
</dbReference>
<evidence type="ECO:0000313" key="6">
    <source>
        <dbReference type="Proteomes" id="UP000004198"/>
    </source>
</evidence>
<protein>
    <submittedName>
        <fullName evidence="5">Transcriptional regulator, MarR family</fullName>
    </submittedName>
</protein>
<evidence type="ECO:0000313" key="5">
    <source>
        <dbReference type="EMBL" id="EET88013.1"/>
    </source>
</evidence>
<dbReference type="EMBL" id="ACVI01000019">
    <property type="protein sequence ID" value="EET88013.1"/>
    <property type="molecule type" value="Genomic_DNA"/>
</dbReference>
<dbReference type="PANTHER" id="PTHR42756">
    <property type="entry name" value="TRANSCRIPTIONAL REGULATOR, MARR"/>
    <property type="match status" value="1"/>
</dbReference>
<feature type="domain" description="HTH marR-type" evidence="4">
    <location>
        <begin position="49"/>
        <end position="191"/>
    </location>
</feature>
<dbReference type="eggNOG" id="COG1846">
    <property type="taxonomic scope" value="Bacteria"/>
</dbReference>
<dbReference type="PANTHER" id="PTHR42756:SF1">
    <property type="entry name" value="TRANSCRIPTIONAL REPRESSOR OF EMRAB OPERON"/>
    <property type="match status" value="1"/>
</dbReference>
<reference evidence="5 6" key="1">
    <citation type="submission" date="2009-06" db="EMBL/GenBank/DDBJ databases">
        <title>The draft genome of Clostridium carboxidivorans P7.</title>
        <authorList>
            <consortium name="US DOE Joint Genome Institute (JGI-PGF)"/>
            <person name="Lucas S."/>
            <person name="Copeland A."/>
            <person name="Lapidus A."/>
            <person name="Glavina del Rio T."/>
            <person name="Tice H."/>
            <person name="Bruce D."/>
            <person name="Goodwin L."/>
            <person name="Pitluck S."/>
            <person name="Larimer F."/>
            <person name="Land M.L."/>
            <person name="Hauser L."/>
            <person name="Hemme C.L."/>
        </authorList>
    </citation>
    <scope>NUCLEOTIDE SEQUENCE [LARGE SCALE GENOMIC DNA]</scope>
    <source>
        <strain evidence="5 6">P7</strain>
    </source>
</reference>
<accession>C6PRW1</accession>
<dbReference type="SUPFAM" id="SSF46785">
    <property type="entry name" value="Winged helix' DNA-binding domain"/>
    <property type="match status" value="1"/>
</dbReference>
<dbReference type="Gene3D" id="1.10.10.10">
    <property type="entry name" value="Winged helix-like DNA-binding domain superfamily/Winged helix DNA-binding domain"/>
    <property type="match status" value="1"/>
</dbReference>
<comment type="caution">
    <text evidence="5">The sequence shown here is derived from an EMBL/GenBank/DDBJ whole genome shotgun (WGS) entry which is preliminary data.</text>
</comment>
<evidence type="ECO:0000259" key="4">
    <source>
        <dbReference type="PROSITE" id="PS50995"/>
    </source>
</evidence>
<dbReference type="AlphaFoldDB" id="C6PRW1"/>
<dbReference type="STRING" id="536227.Ccar_03995"/>
<dbReference type="PRINTS" id="PR00598">
    <property type="entry name" value="HTHMARR"/>
</dbReference>
<dbReference type="PROSITE" id="PS01117">
    <property type="entry name" value="HTH_MARR_1"/>
    <property type="match status" value="1"/>
</dbReference>
<dbReference type="Pfam" id="PF12802">
    <property type="entry name" value="MarR_2"/>
    <property type="match status" value="1"/>
</dbReference>
<dbReference type="InterPro" id="IPR036388">
    <property type="entry name" value="WH-like_DNA-bd_sf"/>
</dbReference>
<organism evidence="5 6">
    <name type="scientific">Clostridium carboxidivorans P7</name>
    <dbReference type="NCBI Taxonomy" id="536227"/>
    <lineage>
        <taxon>Bacteria</taxon>
        <taxon>Bacillati</taxon>
        <taxon>Bacillota</taxon>
        <taxon>Clostridia</taxon>
        <taxon>Eubacteriales</taxon>
        <taxon>Clostridiaceae</taxon>
        <taxon>Clostridium</taxon>
    </lineage>
</organism>
<dbReference type="Proteomes" id="UP000004198">
    <property type="component" value="Unassembled WGS sequence"/>
</dbReference>
<dbReference type="PROSITE" id="PS50995">
    <property type="entry name" value="HTH_MARR_2"/>
    <property type="match status" value="1"/>
</dbReference>
<sequence>MKIYGLLDEGICKSKVSVKTQIIDNILTNSQNAIKLQLDNILTNGGKIFMDIYREIFLMQQTYATLFSLANKLQVKGDEYLGDLTSRQYMTMVAIAHLTEGKATFNNIARKLGTTKQNVKQIITAMEKKGYIDVIPNPEDRRAVNVIITEAGKQVVYQVSERGIFFMAELFKDFSTEELENIWKMLKKLYRFDGEEQDGFEEDSNLKADESHKEDVTRILKEFEEIRKNQKMERESYEE</sequence>
<dbReference type="InterPro" id="IPR023187">
    <property type="entry name" value="Tscrpt_reg_MarR-type_CS"/>
</dbReference>
<dbReference type="GO" id="GO:0003700">
    <property type="term" value="F:DNA-binding transcription factor activity"/>
    <property type="evidence" value="ECO:0007669"/>
    <property type="project" value="InterPro"/>
</dbReference>
<name>C6PRW1_9CLOT</name>